<evidence type="ECO:0000313" key="2">
    <source>
        <dbReference type="Proteomes" id="UP000265798"/>
    </source>
</evidence>
<accession>A0A396ZD76</accession>
<dbReference type="AlphaFoldDB" id="A0A396ZD76"/>
<gene>
    <name evidence="1" type="ORF">DLM75_04675</name>
</gene>
<comment type="caution">
    <text evidence="1">The sequence shown here is derived from an EMBL/GenBank/DDBJ whole genome shotgun (WGS) entry which is preliminary data.</text>
</comment>
<sequence length="70" mass="8035">MFRAPAYASGRLLRDDCFARSTSLPLRSIENICLLKSEDARITRLKKRDKDLRQILCSLTIRGSILKIIL</sequence>
<organism evidence="1 2">
    <name type="scientific">Leptospira stimsonii</name>
    <dbReference type="NCBI Taxonomy" id="2202203"/>
    <lineage>
        <taxon>Bacteria</taxon>
        <taxon>Pseudomonadati</taxon>
        <taxon>Spirochaetota</taxon>
        <taxon>Spirochaetia</taxon>
        <taxon>Leptospirales</taxon>
        <taxon>Leptospiraceae</taxon>
        <taxon>Leptospira</taxon>
    </lineage>
</organism>
<proteinExistence type="predicted"/>
<name>A0A396ZD76_9LEPT</name>
<dbReference type="Proteomes" id="UP000265798">
    <property type="component" value="Unassembled WGS sequence"/>
</dbReference>
<evidence type="ECO:0000313" key="1">
    <source>
        <dbReference type="EMBL" id="RHX92485.1"/>
    </source>
</evidence>
<reference evidence="2" key="1">
    <citation type="submission" date="2018-05" db="EMBL/GenBank/DDBJ databases">
        <title>Leptospira yasudae sp. nov. and Leptospira stimsonii sp. nov., two pathogenic species of the genus Leptospira isolated from environmental sources.</title>
        <authorList>
            <person name="Casanovas-Massana A."/>
            <person name="Hamond C."/>
            <person name="Santos L.A."/>
            <person name="Hacker K.P."/>
            <person name="Balassiano I."/>
            <person name="Medeiros M.A."/>
            <person name="Reis M.G."/>
            <person name="Ko A.I."/>
            <person name="Wunder E.A."/>
        </authorList>
    </citation>
    <scope>NUCLEOTIDE SEQUENCE [LARGE SCALE GENOMIC DNA]</scope>
    <source>
        <strain evidence="2">Yale</strain>
    </source>
</reference>
<protein>
    <submittedName>
        <fullName evidence="1">Uncharacterized protein</fullName>
    </submittedName>
</protein>
<dbReference type="EMBL" id="QHCT01000001">
    <property type="protein sequence ID" value="RHX92485.1"/>
    <property type="molecule type" value="Genomic_DNA"/>
</dbReference>